<evidence type="ECO:0000313" key="3">
    <source>
        <dbReference type="Proteomes" id="UP000485058"/>
    </source>
</evidence>
<sequence length="192" mass="20560">MRERIAQLESQDQMKEARIEELMTALLQSQQAKLLRDDGTSKASEQQQQAQPPAHAPLLQQQGPATEKVRHSGQRISITQKPNRTITHVVFMLQEVAEALMSVARGAPKPRKAACPAAPSSAPQGPATHLTKKRGAPPKPPNKKPKVAATAPARKRGRTPDTPPTSDTSPASQSQATSDTHSALPRAAGSNE</sequence>
<evidence type="ECO:0000256" key="1">
    <source>
        <dbReference type="SAM" id="MobiDB-lite"/>
    </source>
</evidence>
<feature type="compositionally biased region" description="Low complexity" evidence="1">
    <location>
        <begin position="113"/>
        <end position="127"/>
    </location>
</feature>
<dbReference type="Proteomes" id="UP000485058">
    <property type="component" value="Unassembled WGS sequence"/>
</dbReference>
<feature type="region of interest" description="Disordered" evidence="1">
    <location>
        <begin position="31"/>
        <end position="80"/>
    </location>
</feature>
<feature type="compositionally biased region" description="Basic residues" evidence="1">
    <location>
        <begin position="130"/>
        <end position="146"/>
    </location>
</feature>
<feature type="non-terminal residue" evidence="2">
    <location>
        <position position="192"/>
    </location>
</feature>
<dbReference type="EMBL" id="BLLF01002149">
    <property type="protein sequence ID" value="GFH22900.1"/>
    <property type="molecule type" value="Genomic_DNA"/>
</dbReference>
<gene>
    <name evidence="2" type="ORF">HaLaN_20431</name>
</gene>
<feature type="region of interest" description="Disordered" evidence="1">
    <location>
        <begin position="110"/>
        <end position="192"/>
    </location>
</feature>
<comment type="caution">
    <text evidence="2">The sequence shown here is derived from an EMBL/GenBank/DDBJ whole genome shotgun (WGS) entry which is preliminary data.</text>
</comment>
<protein>
    <submittedName>
        <fullName evidence="2">Uncharacterized protein</fullName>
    </submittedName>
</protein>
<organism evidence="2 3">
    <name type="scientific">Haematococcus lacustris</name>
    <name type="common">Green alga</name>
    <name type="synonym">Haematococcus pluvialis</name>
    <dbReference type="NCBI Taxonomy" id="44745"/>
    <lineage>
        <taxon>Eukaryota</taxon>
        <taxon>Viridiplantae</taxon>
        <taxon>Chlorophyta</taxon>
        <taxon>core chlorophytes</taxon>
        <taxon>Chlorophyceae</taxon>
        <taxon>CS clade</taxon>
        <taxon>Chlamydomonadales</taxon>
        <taxon>Haematococcaceae</taxon>
        <taxon>Haematococcus</taxon>
    </lineage>
</organism>
<feature type="compositionally biased region" description="Low complexity" evidence="1">
    <location>
        <begin position="46"/>
        <end position="65"/>
    </location>
</feature>
<name>A0A699ZP31_HAELA</name>
<feature type="non-terminal residue" evidence="2">
    <location>
        <position position="1"/>
    </location>
</feature>
<evidence type="ECO:0000313" key="2">
    <source>
        <dbReference type="EMBL" id="GFH22900.1"/>
    </source>
</evidence>
<proteinExistence type="predicted"/>
<keyword evidence="3" id="KW-1185">Reference proteome</keyword>
<feature type="compositionally biased region" description="Low complexity" evidence="1">
    <location>
        <begin position="164"/>
        <end position="180"/>
    </location>
</feature>
<dbReference type="AlphaFoldDB" id="A0A699ZP31"/>
<reference evidence="2 3" key="1">
    <citation type="submission" date="2020-02" db="EMBL/GenBank/DDBJ databases">
        <title>Draft genome sequence of Haematococcus lacustris strain NIES-144.</title>
        <authorList>
            <person name="Morimoto D."/>
            <person name="Nakagawa S."/>
            <person name="Yoshida T."/>
            <person name="Sawayama S."/>
        </authorList>
    </citation>
    <scope>NUCLEOTIDE SEQUENCE [LARGE SCALE GENOMIC DNA]</scope>
    <source>
        <strain evidence="2 3">NIES-144</strain>
    </source>
</reference>
<accession>A0A699ZP31</accession>